<dbReference type="RefSeq" id="WP_279523608.1">
    <property type="nucleotide sequence ID" value="NZ_JARVII010000002.1"/>
</dbReference>
<dbReference type="SUPFAM" id="SSF53474">
    <property type="entry name" value="alpha/beta-Hydrolases"/>
    <property type="match status" value="1"/>
</dbReference>
<evidence type="ECO:0000256" key="2">
    <source>
        <dbReference type="ARBA" id="ARBA00022801"/>
    </source>
</evidence>
<dbReference type="GO" id="GO:0016788">
    <property type="term" value="F:hydrolase activity, acting on ester bonds"/>
    <property type="evidence" value="ECO:0007669"/>
    <property type="project" value="TreeGrafter"/>
</dbReference>
<organism evidence="4 5">
    <name type="scientific">Ottowia cancrivicina</name>
    <dbReference type="NCBI Taxonomy" id="3040346"/>
    <lineage>
        <taxon>Bacteria</taxon>
        <taxon>Pseudomonadati</taxon>
        <taxon>Pseudomonadota</taxon>
        <taxon>Betaproteobacteria</taxon>
        <taxon>Burkholderiales</taxon>
        <taxon>Comamonadaceae</taxon>
        <taxon>Ottowia</taxon>
    </lineage>
</organism>
<proteinExistence type="inferred from homology"/>
<dbReference type="PANTHER" id="PTHR40841">
    <property type="entry name" value="SIDEROPHORE TRIACETYLFUSARININE C ESTERASE"/>
    <property type="match status" value="1"/>
</dbReference>
<dbReference type="InterPro" id="IPR029058">
    <property type="entry name" value="AB_hydrolase_fold"/>
</dbReference>
<sequence length="324" mass="35707">MLKFLPALFLLAATAVFAAPPEPPVNNEISRLADTSVLTSEHEGYAFHRFDLNDEDGRPHRVFVAVPKAAPPEGGFAALYALDGNALLEFLPAARLRPPLEQLPLLVLIGYPTERRFDTAARAWDYTPPGPQGQPLPDPVAKERVNGGAAAFLRFIERQVRPRVEQLARTDAQRQTLWGHSYGGLFVLYTLLNQPQAFTRYIAADPSLWWQKGLMLQYAQQALERLERSAFSGRWMLIQKSGRADDKRPANAQQAAMLARREEMTRAVPPEAAAQLAQRLAGHGLSVGYVVFTGLTHGGLLTKSFMQALGQAAQPAQPALPLEK</sequence>
<keyword evidence="3" id="KW-0732">Signal</keyword>
<dbReference type="Gene3D" id="3.40.50.1820">
    <property type="entry name" value="alpha/beta hydrolase"/>
    <property type="match status" value="1"/>
</dbReference>
<evidence type="ECO:0000256" key="3">
    <source>
        <dbReference type="SAM" id="SignalP"/>
    </source>
</evidence>
<comment type="caution">
    <text evidence="4">The sequence shown here is derived from an EMBL/GenBank/DDBJ whole genome shotgun (WGS) entry which is preliminary data.</text>
</comment>
<keyword evidence="5" id="KW-1185">Reference proteome</keyword>
<protein>
    <submittedName>
        <fullName evidence="4">Alpha/beta hydrolase-fold protein</fullName>
    </submittedName>
</protein>
<feature type="signal peptide" evidence="3">
    <location>
        <begin position="1"/>
        <end position="18"/>
    </location>
</feature>
<dbReference type="EMBL" id="JARVII010000002">
    <property type="protein sequence ID" value="MDG9698534.1"/>
    <property type="molecule type" value="Genomic_DNA"/>
</dbReference>
<name>A0AAW6REH5_9BURK</name>
<feature type="chain" id="PRO_5043352900" evidence="3">
    <location>
        <begin position="19"/>
        <end position="324"/>
    </location>
</feature>
<dbReference type="AlphaFoldDB" id="A0AAW6REH5"/>
<keyword evidence="2 4" id="KW-0378">Hydrolase</keyword>
<reference evidence="4 5" key="1">
    <citation type="submission" date="2023-04" db="EMBL/GenBank/DDBJ databases">
        <title>Ottowia paracancer sp. nov., isolated from human stomach.</title>
        <authorList>
            <person name="Song Y."/>
        </authorList>
    </citation>
    <scope>NUCLEOTIDE SEQUENCE [LARGE SCALE GENOMIC DNA]</scope>
    <source>
        <strain evidence="4 5">10c7w1</strain>
    </source>
</reference>
<comment type="similarity">
    <text evidence="1">Belongs to the esterase D family.</text>
</comment>
<gene>
    <name evidence="4" type="ORF">QB898_02160</name>
</gene>
<evidence type="ECO:0000313" key="5">
    <source>
        <dbReference type="Proteomes" id="UP001237156"/>
    </source>
</evidence>
<dbReference type="InterPro" id="IPR000801">
    <property type="entry name" value="Esterase-like"/>
</dbReference>
<evidence type="ECO:0000256" key="1">
    <source>
        <dbReference type="ARBA" id="ARBA00005622"/>
    </source>
</evidence>
<dbReference type="InterPro" id="IPR052558">
    <property type="entry name" value="Siderophore_Hydrolase_D"/>
</dbReference>
<dbReference type="Pfam" id="PF00756">
    <property type="entry name" value="Esterase"/>
    <property type="match status" value="1"/>
</dbReference>
<dbReference type="PANTHER" id="PTHR40841:SF2">
    <property type="entry name" value="SIDEROPHORE-DEGRADING ESTERASE (EUROFUNG)"/>
    <property type="match status" value="1"/>
</dbReference>
<accession>A0AAW6REH5</accession>
<dbReference type="Proteomes" id="UP001237156">
    <property type="component" value="Unassembled WGS sequence"/>
</dbReference>
<evidence type="ECO:0000313" key="4">
    <source>
        <dbReference type="EMBL" id="MDG9698534.1"/>
    </source>
</evidence>